<comment type="caution">
    <text evidence="5">The sequence shown here is derived from an EMBL/GenBank/DDBJ whole genome shotgun (WGS) entry which is preliminary data.</text>
</comment>
<proteinExistence type="predicted"/>
<evidence type="ECO:0000256" key="1">
    <source>
        <dbReference type="ARBA" id="ARBA00022729"/>
    </source>
</evidence>
<dbReference type="InterPro" id="IPR037293">
    <property type="entry name" value="Gal_Oxidase_central_sf"/>
</dbReference>
<dbReference type="Pfam" id="PF09118">
    <property type="entry name" value="GO-like_E_set"/>
    <property type="match status" value="1"/>
</dbReference>
<dbReference type="Gene3D" id="2.130.10.80">
    <property type="entry name" value="Galactose oxidase/kelch, beta-propeller"/>
    <property type="match status" value="1"/>
</dbReference>
<dbReference type="Gene3D" id="2.60.120.260">
    <property type="entry name" value="Galactose-binding domain-like"/>
    <property type="match status" value="1"/>
</dbReference>
<keyword evidence="2" id="KW-0175">Coiled coil</keyword>
<feature type="domain" description="Glyoxal oxidase N-terminal" evidence="3">
    <location>
        <begin position="451"/>
        <end position="832"/>
    </location>
</feature>
<feature type="coiled-coil region" evidence="2">
    <location>
        <begin position="14"/>
        <end position="41"/>
    </location>
</feature>
<reference evidence="5 6" key="1">
    <citation type="submission" date="2019-02" db="EMBL/GenBank/DDBJ databases">
        <title>Genome sequencing of the rare red list fungi Antrodiella citrinella (Flaviporus citrinellus).</title>
        <authorList>
            <person name="Buettner E."/>
            <person name="Kellner H."/>
        </authorList>
    </citation>
    <scope>NUCLEOTIDE SEQUENCE [LARGE SCALE GENOMIC DNA]</scope>
    <source>
        <strain evidence="5 6">DSM 108506</strain>
    </source>
</reference>
<dbReference type="Gene3D" id="2.60.40.10">
    <property type="entry name" value="Immunoglobulins"/>
    <property type="match status" value="1"/>
</dbReference>
<keyword evidence="6" id="KW-1185">Reference proteome</keyword>
<dbReference type="AlphaFoldDB" id="A0A4S4MQ55"/>
<dbReference type="EMBL" id="SGPM01000247">
    <property type="protein sequence ID" value="THH27497.1"/>
    <property type="molecule type" value="Genomic_DNA"/>
</dbReference>
<dbReference type="InterPro" id="IPR014756">
    <property type="entry name" value="Ig_E-set"/>
</dbReference>
<dbReference type="InterPro" id="IPR009880">
    <property type="entry name" value="Glyoxal_oxidase_N"/>
</dbReference>
<evidence type="ECO:0000259" key="3">
    <source>
        <dbReference type="Pfam" id="PF07250"/>
    </source>
</evidence>
<evidence type="ECO:0000259" key="4">
    <source>
        <dbReference type="Pfam" id="PF09118"/>
    </source>
</evidence>
<evidence type="ECO:0000313" key="6">
    <source>
        <dbReference type="Proteomes" id="UP000308730"/>
    </source>
</evidence>
<dbReference type="Pfam" id="PF07250">
    <property type="entry name" value="Glyoxal_oxid_N"/>
    <property type="match status" value="1"/>
</dbReference>
<dbReference type="SUPFAM" id="SSF81296">
    <property type="entry name" value="E set domains"/>
    <property type="match status" value="1"/>
</dbReference>
<feature type="domain" description="Galactose oxidase-like Early set" evidence="4">
    <location>
        <begin position="838"/>
        <end position="936"/>
    </location>
</feature>
<gene>
    <name evidence="5" type="ORF">EUX98_g6684</name>
</gene>
<dbReference type="Proteomes" id="UP000308730">
    <property type="component" value="Unassembled WGS sequence"/>
</dbReference>
<dbReference type="PANTHER" id="PTHR32208">
    <property type="entry name" value="SECRETED PROTEIN-RELATED"/>
    <property type="match status" value="1"/>
</dbReference>
<dbReference type="SUPFAM" id="SSF50965">
    <property type="entry name" value="Galactose oxidase, central domain"/>
    <property type="match status" value="1"/>
</dbReference>
<protein>
    <recommendedName>
        <fullName evidence="7">Galactose oxidase-like Early set domain-containing protein</fullName>
    </recommendedName>
</protein>
<dbReference type="PANTHER" id="PTHR32208:SF96">
    <property type="entry name" value="GLYOXAL OXIDASE"/>
    <property type="match status" value="1"/>
</dbReference>
<dbReference type="InterPro" id="IPR011043">
    <property type="entry name" value="Gal_Oxase/kelch_b-propeller"/>
</dbReference>
<evidence type="ECO:0000313" key="5">
    <source>
        <dbReference type="EMBL" id="THH27497.1"/>
    </source>
</evidence>
<evidence type="ECO:0000256" key="2">
    <source>
        <dbReference type="SAM" id="Coils"/>
    </source>
</evidence>
<accession>A0A4S4MQ55</accession>
<name>A0A4S4MQ55_9APHY</name>
<evidence type="ECO:0008006" key="7">
    <source>
        <dbReference type="Google" id="ProtNLM"/>
    </source>
</evidence>
<organism evidence="5 6">
    <name type="scientific">Antrodiella citrinella</name>
    <dbReference type="NCBI Taxonomy" id="2447956"/>
    <lineage>
        <taxon>Eukaryota</taxon>
        <taxon>Fungi</taxon>
        <taxon>Dikarya</taxon>
        <taxon>Basidiomycota</taxon>
        <taxon>Agaricomycotina</taxon>
        <taxon>Agaricomycetes</taxon>
        <taxon>Polyporales</taxon>
        <taxon>Steccherinaceae</taxon>
        <taxon>Antrodiella</taxon>
    </lineage>
</organism>
<dbReference type="CDD" id="cd02851">
    <property type="entry name" value="E_set_GO_C"/>
    <property type="match status" value="1"/>
</dbReference>
<dbReference type="OrthoDB" id="2019572at2759"/>
<sequence>MPAYSKKDGGERDVDELASFLREFQDDLEKLKELETKYVAKVAMIHSTGDALDDWQCDQDTQRAEELDELRKLRRAQVLTKISDNGFGDELAVMGDNELLELTEQTWMKQPKELHRASDLVRNPPTCINDIWISCLGATKKLPWIWRVERLNFDDVASDELRDIIALCGKDPDATTAQTMDELDARFLCLPCSDVATPQAMGWRAVQQLLALYATLAVFALFSQAADPAWNGHTTPGSTNPTTFSPYYVPPGARSYDSASPLLHYSGDWGESFSSGYVQGSIRKTSTANSYVSFTFTGTGIEWFGNMGPKHGIAEVYMDGQLSDRADGYDSQPLRQQRLFWVYDLPPGKHTIKIVNSGIHINQAEGTSLDIDAFVVTEAPETKATLLVQPPASGPPPSDLSVAEPSAQWNLEQQGSTGVHAMQLAVISDTHAIIIDKVEHNPLTISGHPAWGALYNLNTHSVKPLNMQSNSFCAGGTFLSNGTMINVGGNPVVEDITAAADFGDVDGLQAVRIFEPCNSDDVDNCDIYENHSRVRMASPRWYNTVLRISDGSAMIVGGSKKGGWINNATTNNPTVEYFPPKNVAGQNGLPVKLQFLVDTLNSNLFPIAFSLPDGKVFMAANQDAMIYDWQNNVERRLPRLPNGVRVTYPMTGTGVLLPLSAANGYTPEILLCGGSAVDDTKPDWEISSQDPASAQCSRMVLTDDGISQGWQVEQMPQARVMPDAVLLPTGQILIVNGGRTGISGYGNVKDQVGASNADNPVLTPVLYDPSAPSGQRFSSAGMPTSNIPRLYHSIATLTPSGKIMIAGSNPNLDRSEVVYGTEYRVEWISPPYMAAAERPSFTGQVPQKIGFGQSVTMQVKVPASSSDIKMVLMDLGFVTHATHTNSRHVTLVSSLSNDKTSLSMTGPPDGNVYPPGPGWLYLVVDGVPSTGVKVMIGDGNDPPVDQGALKNMLAQTKVDQNEHS</sequence>
<dbReference type="InterPro" id="IPR013783">
    <property type="entry name" value="Ig-like_fold"/>
</dbReference>
<dbReference type="InterPro" id="IPR015202">
    <property type="entry name" value="GO-like_E_set"/>
</dbReference>
<keyword evidence="1" id="KW-0732">Signal</keyword>